<protein>
    <recommendedName>
        <fullName evidence="4">Histidine kinase</fullName>
    </recommendedName>
</protein>
<sequence>MQEYHFLLKKLFLVAEFISAIVGLLYIVELKKSYWKWFSLYLFFIMTQEFFWYFNSFFPDNIKQGYYAFIGIPIQYLFLFWLYAYKSLKNKKLLFYCIVIYLTTYIPVELFFKKIDVVYSINLTMGTLLLAFLIVLEFLKQIKDDSIINFEKNKMFYITIGIILSYIGTYPFFCFYNELWYDHRQIWQIYFAYFLCSNTIMYLLFTASYIWGKRPLS</sequence>
<accession>A0A504JH93</accession>
<feature type="transmembrane region" description="Helical" evidence="1">
    <location>
        <begin position="155"/>
        <end position="173"/>
    </location>
</feature>
<keyword evidence="3" id="KW-1185">Reference proteome</keyword>
<dbReference type="EMBL" id="VFWZ01000002">
    <property type="protein sequence ID" value="TPN87775.1"/>
    <property type="molecule type" value="Genomic_DNA"/>
</dbReference>
<feature type="transmembrane region" description="Helical" evidence="1">
    <location>
        <begin position="66"/>
        <end position="84"/>
    </location>
</feature>
<feature type="transmembrane region" description="Helical" evidence="1">
    <location>
        <begin position="93"/>
        <end position="112"/>
    </location>
</feature>
<organism evidence="2 3">
    <name type="scientific">Aquimarina algicola</name>
    <dbReference type="NCBI Taxonomy" id="2589995"/>
    <lineage>
        <taxon>Bacteria</taxon>
        <taxon>Pseudomonadati</taxon>
        <taxon>Bacteroidota</taxon>
        <taxon>Flavobacteriia</taxon>
        <taxon>Flavobacteriales</taxon>
        <taxon>Flavobacteriaceae</taxon>
        <taxon>Aquimarina</taxon>
    </lineage>
</organism>
<name>A0A504JH93_9FLAO</name>
<feature type="transmembrane region" description="Helical" evidence="1">
    <location>
        <begin position="34"/>
        <end position="54"/>
    </location>
</feature>
<evidence type="ECO:0000256" key="1">
    <source>
        <dbReference type="SAM" id="Phobius"/>
    </source>
</evidence>
<dbReference type="Proteomes" id="UP000315540">
    <property type="component" value="Unassembled WGS sequence"/>
</dbReference>
<evidence type="ECO:0000313" key="3">
    <source>
        <dbReference type="Proteomes" id="UP000315540"/>
    </source>
</evidence>
<feature type="transmembrane region" description="Helical" evidence="1">
    <location>
        <begin position="6"/>
        <end position="27"/>
    </location>
</feature>
<evidence type="ECO:0000313" key="2">
    <source>
        <dbReference type="EMBL" id="TPN87775.1"/>
    </source>
</evidence>
<dbReference type="AlphaFoldDB" id="A0A504JH93"/>
<feature type="transmembrane region" description="Helical" evidence="1">
    <location>
        <begin position="118"/>
        <end position="139"/>
    </location>
</feature>
<reference evidence="2 3" key="1">
    <citation type="submission" date="2019-06" db="EMBL/GenBank/DDBJ databases">
        <authorList>
            <person name="Meng X."/>
        </authorList>
    </citation>
    <scope>NUCLEOTIDE SEQUENCE [LARGE SCALE GENOMIC DNA]</scope>
    <source>
        <strain evidence="2 3">M625</strain>
    </source>
</reference>
<keyword evidence="1" id="KW-0812">Transmembrane</keyword>
<dbReference type="OrthoDB" id="1349006at2"/>
<evidence type="ECO:0008006" key="4">
    <source>
        <dbReference type="Google" id="ProtNLM"/>
    </source>
</evidence>
<keyword evidence="1" id="KW-0472">Membrane</keyword>
<dbReference type="RefSeq" id="WP_140592414.1">
    <property type="nucleotide sequence ID" value="NZ_VFWZ01000002.1"/>
</dbReference>
<gene>
    <name evidence="2" type="ORF">FHK87_09380</name>
</gene>
<comment type="caution">
    <text evidence="2">The sequence shown here is derived from an EMBL/GenBank/DDBJ whole genome shotgun (WGS) entry which is preliminary data.</text>
</comment>
<feature type="transmembrane region" description="Helical" evidence="1">
    <location>
        <begin position="185"/>
        <end position="211"/>
    </location>
</feature>
<proteinExistence type="predicted"/>
<keyword evidence="1" id="KW-1133">Transmembrane helix</keyword>